<evidence type="ECO:0000259" key="5">
    <source>
        <dbReference type="PROSITE" id="PS51063"/>
    </source>
</evidence>
<dbReference type="InterPro" id="IPR018490">
    <property type="entry name" value="cNMP-bd_dom_sf"/>
</dbReference>
<dbReference type="CDD" id="cd00038">
    <property type="entry name" value="CAP_ED"/>
    <property type="match status" value="1"/>
</dbReference>
<dbReference type="GO" id="GO:0003677">
    <property type="term" value="F:DNA binding"/>
    <property type="evidence" value="ECO:0007669"/>
    <property type="project" value="UniProtKB-KW"/>
</dbReference>
<dbReference type="GO" id="GO:0003700">
    <property type="term" value="F:DNA-binding transcription factor activity"/>
    <property type="evidence" value="ECO:0007669"/>
    <property type="project" value="TreeGrafter"/>
</dbReference>
<proteinExistence type="predicted"/>
<dbReference type="EMBL" id="QJTI01000004">
    <property type="protein sequence ID" value="PYF04140.1"/>
    <property type="molecule type" value="Genomic_DNA"/>
</dbReference>
<dbReference type="PANTHER" id="PTHR24567:SF68">
    <property type="entry name" value="DNA-BINDING TRANSCRIPTIONAL DUAL REGULATOR CRP"/>
    <property type="match status" value="1"/>
</dbReference>
<dbReference type="Pfam" id="PF00027">
    <property type="entry name" value="cNMP_binding"/>
    <property type="match status" value="1"/>
</dbReference>
<dbReference type="PROSITE" id="PS51063">
    <property type="entry name" value="HTH_CRP_2"/>
    <property type="match status" value="1"/>
</dbReference>
<dbReference type="SMART" id="SM00419">
    <property type="entry name" value="HTH_CRP"/>
    <property type="match status" value="1"/>
</dbReference>
<dbReference type="AlphaFoldDB" id="A0A318TJZ8"/>
<organism evidence="6 7">
    <name type="scientific">Rhodopseudomonas faecalis</name>
    <dbReference type="NCBI Taxonomy" id="99655"/>
    <lineage>
        <taxon>Bacteria</taxon>
        <taxon>Pseudomonadati</taxon>
        <taxon>Pseudomonadota</taxon>
        <taxon>Alphaproteobacteria</taxon>
        <taxon>Hyphomicrobiales</taxon>
        <taxon>Nitrobacteraceae</taxon>
        <taxon>Rhodopseudomonas</taxon>
    </lineage>
</organism>
<keyword evidence="1" id="KW-0805">Transcription regulation</keyword>
<dbReference type="Pfam" id="PF13545">
    <property type="entry name" value="HTH_Crp_2"/>
    <property type="match status" value="1"/>
</dbReference>
<evidence type="ECO:0000256" key="1">
    <source>
        <dbReference type="ARBA" id="ARBA00023015"/>
    </source>
</evidence>
<keyword evidence="2" id="KW-0238">DNA-binding</keyword>
<dbReference type="SUPFAM" id="SSF46785">
    <property type="entry name" value="Winged helix' DNA-binding domain"/>
    <property type="match status" value="1"/>
</dbReference>
<dbReference type="PROSITE" id="PS50042">
    <property type="entry name" value="CNMP_BINDING_3"/>
    <property type="match status" value="1"/>
</dbReference>
<keyword evidence="3" id="KW-0804">Transcription</keyword>
<dbReference type="Gene3D" id="2.60.120.10">
    <property type="entry name" value="Jelly Rolls"/>
    <property type="match status" value="1"/>
</dbReference>
<accession>A0A318TJZ8</accession>
<dbReference type="GO" id="GO:0005829">
    <property type="term" value="C:cytosol"/>
    <property type="evidence" value="ECO:0007669"/>
    <property type="project" value="TreeGrafter"/>
</dbReference>
<dbReference type="Proteomes" id="UP000248148">
    <property type="component" value="Unassembled WGS sequence"/>
</dbReference>
<evidence type="ECO:0000256" key="3">
    <source>
        <dbReference type="ARBA" id="ARBA00023163"/>
    </source>
</evidence>
<dbReference type="PANTHER" id="PTHR24567">
    <property type="entry name" value="CRP FAMILY TRANSCRIPTIONAL REGULATORY PROTEIN"/>
    <property type="match status" value="1"/>
</dbReference>
<keyword evidence="7" id="KW-1185">Reference proteome</keyword>
<gene>
    <name evidence="6" type="ORF">BJ122_104118</name>
</gene>
<feature type="domain" description="Cyclic nucleotide-binding" evidence="4">
    <location>
        <begin position="28"/>
        <end position="107"/>
    </location>
</feature>
<comment type="caution">
    <text evidence="6">The sequence shown here is derived from an EMBL/GenBank/DDBJ whole genome shotgun (WGS) entry which is preliminary data.</text>
</comment>
<feature type="domain" description="HTH crp-type" evidence="5">
    <location>
        <begin position="138"/>
        <end position="208"/>
    </location>
</feature>
<dbReference type="InterPro" id="IPR014710">
    <property type="entry name" value="RmlC-like_jellyroll"/>
</dbReference>
<dbReference type="SUPFAM" id="SSF51206">
    <property type="entry name" value="cAMP-binding domain-like"/>
    <property type="match status" value="1"/>
</dbReference>
<dbReference type="InterPro" id="IPR012318">
    <property type="entry name" value="HTH_CRP"/>
</dbReference>
<dbReference type="InterPro" id="IPR050397">
    <property type="entry name" value="Env_Response_Regulators"/>
</dbReference>
<dbReference type="InterPro" id="IPR036390">
    <property type="entry name" value="WH_DNA-bd_sf"/>
</dbReference>
<evidence type="ECO:0000313" key="7">
    <source>
        <dbReference type="Proteomes" id="UP000248148"/>
    </source>
</evidence>
<evidence type="ECO:0000313" key="6">
    <source>
        <dbReference type="EMBL" id="PYF04140.1"/>
    </source>
</evidence>
<dbReference type="SMART" id="SM00100">
    <property type="entry name" value="cNMP"/>
    <property type="match status" value="1"/>
</dbReference>
<sequence length="237" mass="26668">METPTPFDLKIFLACAGPGRSVIDARRNQTIYAQGDPADSVFYLQKGCVKQTVLSEHGKEAVVAIFGPGSFFGEGCLTGKQYRLSSTVALEHSLITAIPREMVFSLLREQPAFTELFTCYLLSRNSRIEEDLVDQLFNSSEKRLARLLLLLAHRETPDQPKRVRPPLSQETLADMIGTTRSRVSYFMNKFRKLGLIAYNGRIEVNDERLTAFLRNRPLCDTKDYRDSPAQNSGASPE</sequence>
<protein>
    <submittedName>
        <fullName evidence="6">Crp/Fnr family transcriptional regulator</fullName>
    </submittedName>
</protein>
<evidence type="ECO:0000256" key="2">
    <source>
        <dbReference type="ARBA" id="ARBA00023125"/>
    </source>
</evidence>
<name>A0A318TJZ8_9BRAD</name>
<reference evidence="6 7" key="1">
    <citation type="submission" date="2018-06" db="EMBL/GenBank/DDBJ databases">
        <title>Genomic Encyclopedia of Archaeal and Bacterial Type Strains, Phase II (KMG-II): from individual species to whole genera.</title>
        <authorList>
            <person name="Goeker M."/>
        </authorList>
    </citation>
    <scope>NUCLEOTIDE SEQUENCE [LARGE SCALE GENOMIC DNA]</scope>
    <source>
        <strain evidence="6 7">JCM 11668</strain>
    </source>
</reference>
<dbReference type="InterPro" id="IPR000595">
    <property type="entry name" value="cNMP-bd_dom"/>
</dbReference>
<evidence type="ECO:0000259" key="4">
    <source>
        <dbReference type="PROSITE" id="PS50042"/>
    </source>
</evidence>